<dbReference type="Pfam" id="PF05048">
    <property type="entry name" value="NosD"/>
    <property type="match status" value="1"/>
</dbReference>
<accession>A0AA46PYU0</accession>
<dbReference type="SMART" id="SM00710">
    <property type="entry name" value="PbH1"/>
    <property type="match status" value="9"/>
</dbReference>
<dbReference type="InterPro" id="IPR006626">
    <property type="entry name" value="PbH1"/>
</dbReference>
<keyword evidence="2" id="KW-0732">Signal</keyword>
<protein>
    <submittedName>
        <fullName evidence="4">Right-handed parallel beta-helix repeat-containing protein</fullName>
    </submittedName>
</protein>
<organism evidence="4 5">
    <name type="scientific">Cytobacillus firmus</name>
    <name type="common">Bacillus firmus</name>
    <dbReference type="NCBI Taxonomy" id="1399"/>
    <lineage>
        <taxon>Bacteria</taxon>
        <taxon>Bacillati</taxon>
        <taxon>Bacillota</taxon>
        <taxon>Bacilli</taxon>
        <taxon>Bacillales</taxon>
        <taxon>Bacillaceae</taxon>
        <taxon>Cytobacillus</taxon>
    </lineage>
</organism>
<dbReference type="InterPro" id="IPR012334">
    <property type="entry name" value="Pectin_lyas_fold"/>
</dbReference>
<dbReference type="RefSeq" id="WP_048011830.1">
    <property type="nucleotide sequence ID" value="NZ_CP107027.1"/>
</dbReference>
<keyword evidence="1" id="KW-0812">Transmembrane</keyword>
<evidence type="ECO:0000256" key="2">
    <source>
        <dbReference type="SAM" id="SignalP"/>
    </source>
</evidence>
<keyword evidence="1" id="KW-1133">Transmembrane helix</keyword>
<sequence length="451" mass="51453">MYKKIGWFLLFFSLILAGKASAQEFSAASSEELREALSDPNASVIKLQSGIYEGNFLIERKVHIIGDKGTRIIGSEKSHVLTIAADDVIIENLEVEGSGSQNAGIYVTGDRAYLHHIAMRNVFHGIYARNAYGHRFENNLITSFQSKDRHKGFGIYLVEAPNTAVKNNYFFHTQDGVYVSYSDFCEVTGNIMSKARYGVHTMDSRNVLIADNRVTESINGLMIMQSYEVFILDNYFYKNTENEGAGIFMYDTFDSKIASNIVRGNYRGMILENAQRNRLEFNQVQENDTGLELGKNSNDNTIYLNNFSGNTRQIISEKDNRNLFSKDTYGNYFDDHHHLLNLDHDHKVDFAYKSGDVFYQMADKEPLLQIFYQSPAVELWNMIEQYTPIPSDAFIIDESPLAEAAPVKQKELKSEKRNASPRRDPSLILFFFLIALTSLLILNYGRKHNEI</sequence>
<dbReference type="InterPro" id="IPR007742">
    <property type="entry name" value="NosD_dom"/>
</dbReference>
<evidence type="ECO:0000256" key="1">
    <source>
        <dbReference type="SAM" id="Phobius"/>
    </source>
</evidence>
<dbReference type="EMBL" id="CP107027">
    <property type="protein sequence ID" value="UYG95830.1"/>
    <property type="molecule type" value="Genomic_DNA"/>
</dbReference>
<dbReference type="NCBIfam" id="TIGR03804">
    <property type="entry name" value="para_beta_helix"/>
    <property type="match status" value="3"/>
</dbReference>
<proteinExistence type="predicted"/>
<evidence type="ECO:0000259" key="3">
    <source>
        <dbReference type="Pfam" id="PF05048"/>
    </source>
</evidence>
<feature type="chain" id="PRO_5041241086" evidence="2">
    <location>
        <begin position="23"/>
        <end position="451"/>
    </location>
</feature>
<reference evidence="4" key="1">
    <citation type="submission" date="2022-10" db="EMBL/GenBank/DDBJ databases">
        <title>Mechanism of multi-heavy metal repair in Cytobacillus Firmus M7.</title>
        <authorList>
            <person name="Li X."/>
            <person name="Yu C."/>
        </authorList>
    </citation>
    <scope>NUCLEOTIDE SEQUENCE</scope>
    <source>
        <strain evidence="4">M7</strain>
    </source>
</reference>
<dbReference type="Proteomes" id="UP001163104">
    <property type="component" value="Chromosome"/>
</dbReference>
<dbReference type="SUPFAM" id="SSF51126">
    <property type="entry name" value="Pectin lyase-like"/>
    <property type="match status" value="2"/>
</dbReference>
<dbReference type="InterPro" id="IPR011050">
    <property type="entry name" value="Pectin_lyase_fold/virulence"/>
</dbReference>
<feature type="signal peptide" evidence="2">
    <location>
        <begin position="1"/>
        <end position="22"/>
    </location>
</feature>
<gene>
    <name evidence="4" type="ORF">OD459_02045</name>
</gene>
<evidence type="ECO:0000313" key="5">
    <source>
        <dbReference type="Proteomes" id="UP001163104"/>
    </source>
</evidence>
<dbReference type="Gene3D" id="2.160.20.10">
    <property type="entry name" value="Single-stranded right-handed beta-helix, Pectin lyase-like"/>
    <property type="match status" value="1"/>
</dbReference>
<dbReference type="AlphaFoldDB" id="A0AA46PYU0"/>
<keyword evidence="1" id="KW-0472">Membrane</keyword>
<feature type="transmembrane region" description="Helical" evidence="1">
    <location>
        <begin position="427"/>
        <end position="445"/>
    </location>
</feature>
<evidence type="ECO:0000313" key="4">
    <source>
        <dbReference type="EMBL" id="UYG95830.1"/>
    </source>
</evidence>
<name>A0AA46PYU0_CYTFI</name>
<dbReference type="InterPro" id="IPR022441">
    <property type="entry name" value="Para_beta_helix_rpt-2"/>
</dbReference>
<feature type="domain" description="Periplasmic copper-binding protein NosD beta helix" evidence="3">
    <location>
        <begin position="139"/>
        <end position="336"/>
    </location>
</feature>